<dbReference type="Proteomes" id="UP000441354">
    <property type="component" value="Unassembled WGS sequence"/>
</dbReference>
<sequence>MKKIMILVSIIILMALAGCSFQETELYYDGKLRPVSQIEEIIADKLEVENPDMDLEISVYEESEE</sequence>
<name>A0A7V7UWU3_9BACI</name>
<gene>
    <name evidence="1" type="ORF">F7732_09445</name>
</gene>
<reference evidence="1 2" key="1">
    <citation type="journal article" date="2014" name="Arch. Microbiol.">
        <title>Bacillus mesophilum sp. nov., strain IITR-54T, a novel 4-chlorobiphenyl dechlorinating bacterium.</title>
        <authorList>
            <person name="Manickam N."/>
            <person name="Singh N.K."/>
            <person name="Bajaj A."/>
            <person name="Kumar R.M."/>
            <person name="Kaur G."/>
            <person name="Kaur N."/>
            <person name="Bala M."/>
            <person name="Kumar A."/>
            <person name="Mayilraj S."/>
        </authorList>
    </citation>
    <scope>NUCLEOTIDE SEQUENCE [LARGE SCALE GENOMIC DNA]</scope>
    <source>
        <strain evidence="1 2">IITR-54</strain>
    </source>
</reference>
<keyword evidence="2" id="KW-1185">Reference proteome</keyword>
<proteinExistence type="predicted"/>
<organism evidence="1 2">
    <name type="scientific">Bacillus mesophilum</name>
    <dbReference type="NCBI Taxonomy" id="1071718"/>
    <lineage>
        <taxon>Bacteria</taxon>
        <taxon>Bacillati</taxon>
        <taxon>Bacillota</taxon>
        <taxon>Bacilli</taxon>
        <taxon>Bacillales</taxon>
        <taxon>Bacillaceae</taxon>
        <taxon>Bacillus</taxon>
    </lineage>
</organism>
<dbReference type="OrthoDB" id="2938762at2"/>
<evidence type="ECO:0000313" key="1">
    <source>
        <dbReference type="EMBL" id="KAB2334284.1"/>
    </source>
</evidence>
<dbReference type="AlphaFoldDB" id="A0A7V7UWU3"/>
<protein>
    <submittedName>
        <fullName evidence="1">Uncharacterized protein</fullName>
    </submittedName>
</protein>
<comment type="caution">
    <text evidence="1">The sequence shown here is derived from an EMBL/GenBank/DDBJ whole genome shotgun (WGS) entry which is preliminary data.</text>
</comment>
<dbReference type="RefSeq" id="WP_151573598.1">
    <property type="nucleotide sequence ID" value="NZ_WBOT01000002.1"/>
</dbReference>
<dbReference type="EMBL" id="WBOT01000002">
    <property type="protein sequence ID" value="KAB2334284.1"/>
    <property type="molecule type" value="Genomic_DNA"/>
</dbReference>
<evidence type="ECO:0000313" key="2">
    <source>
        <dbReference type="Proteomes" id="UP000441354"/>
    </source>
</evidence>
<dbReference type="PROSITE" id="PS51257">
    <property type="entry name" value="PROKAR_LIPOPROTEIN"/>
    <property type="match status" value="1"/>
</dbReference>
<accession>A0A7V7UWU3</accession>